<sequence>MIKKIIVSIYLLFTCFTGFSQTTLQTGDVAFVAINSDGNTDDFSFILLKDIDVNTSINFTDNGWTSSGAFNNIYPESHIQWLATEDLDAGTIIQIKTFNGTQLPVANSGTISGENMTISVAGDQILAYQGSKSSPSFIAAISFNKNDLLAPGDNFDGDSYSNSTSALPDELSIGYSAVQIVNLSTYNESDNAIYNGSTTNSTKSVLLGEINNYLNWETSNSTPFSQYPFPSEFHVDLSTNAEGMKENNVELFPNPASSFLNIVNNNSYASYIQIIDSKGLLVKDLTLNSVQTKSVHVDDLKPGMYIVKITSNNNQYIEKIIIQ</sequence>
<dbReference type="InterPro" id="IPR026444">
    <property type="entry name" value="Secre_tail"/>
</dbReference>
<organism evidence="3 4">
    <name type="scientific">Plebeiibacterium sediminum</name>
    <dbReference type="NCBI Taxonomy" id="2992112"/>
    <lineage>
        <taxon>Bacteria</taxon>
        <taxon>Pseudomonadati</taxon>
        <taxon>Bacteroidota</taxon>
        <taxon>Bacteroidia</taxon>
        <taxon>Marinilabiliales</taxon>
        <taxon>Marinilabiliaceae</taxon>
        <taxon>Plebeiibacterium</taxon>
    </lineage>
</organism>
<dbReference type="EMBL" id="JAPDPJ010000017">
    <property type="protein sequence ID" value="MCW3786697.1"/>
    <property type="molecule type" value="Genomic_DNA"/>
</dbReference>
<dbReference type="NCBIfam" id="TIGR04183">
    <property type="entry name" value="Por_Secre_tail"/>
    <property type="match status" value="1"/>
</dbReference>
<accession>A0AAE3M3U3</accession>
<dbReference type="Pfam" id="PF18962">
    <property type="entry name" value="Por_Secre_tail"/>
    <property type="match status" value="1"/>
</dbReference>
<evidence type="ECO:0000256" key="1">
    <source>
        <dbReference type="SAM" id="SignalP"/>
    </source>
</evidence>
<gene>
    <name evidence="3" type="ORF">OM075_09480</name>
</gene>
<evidence type="ECO:0000259" key="2">
    <source>
        <dbReference type="Pfam" id="PF18962"/>
    </source>
</evidence>
<reference evidence="3" key="1">
    <citation type="submission" date="2022-10" db="EMBL/GenBank/DDBJ databases">
        <authorList>
            <person name="Yu W.X."/>
        </authorList>
    </citation>
    <scope>NUCLEOTIDE SEQUENCE</scope>
    <source>
        <strain evidence="3">AAT</strain>
    </source>
</reference>
<feature type="signal peptide" evidence="1">
    <location>
        <begin position="1"/>
        <end position="20"/>
    </location>
</feature>
<proteinExistence type="predicted"/>
<dbReference type="AlphaFoldDB" id="A0AAE3M3U3"/>
<keyword evidence="1" id="KW-0732">Signal</keyword>
<feature type="domain" description="Secretion system C-terminal sorting" evidence="2">
    <location>
        <begin position="251"/>
        <end position="322"/>
    </location>
</feature>
<feature type="chain" id="PRO_5042039995" evidence="1">
    <location>
        <begin position="21"/>
        <end position="323"/>
    </location>
</feature>
<dbReference type="RefSeq" id="WP_301190261.1">
    <property type="nucleotide sequence ID" value="NZ_JAPDPJ010000017.1"/>
</dbReference>
<dbReference type="Proteomes" id="UP001209229">
    <property type="component" value="Unassembled WGS sequence"/>
</dbReference>
<comment type="caution">
    <text evidence="3">The sequence shown here is derived from an EMBL/GenBank/DDBJ whole genome shotgun (WGS) entry which is preliminary data.</text>
</comment>
<protein>
    <submittedName>
        <fullName evidence="3">T9SS type A sorting domain-containing protein</fullName>
    </submittedName>
</protein>
<keyword evidence="4" id="KW-1185">Reference proteome</keyword>
<evidence type="ECO:0000313" key="4">
    <source>
        <dbReference type="Proteomes" id="UP001209229"/>
    </source>
</evidence>
<name>A0AAE3M3U3_9BACT</name>
<evidence type="ECO:0000313" key="3">
    <source>
        <dbReference type="EMBL" id="MCW3786697.1"/>
    </source>
</evidence>